<dbReference type="GO" id="GO:0051865">
    <property type="term" value="P:protein autoubiquitination"/>
    <property type="evidence" value="ECO:0007669"/>
    <property type="project" value="TreeGrafter"/>
</dbReference>
<dbReference type="EMBL" id="MU157841">
    <property type="protein sequence ID" value="KAF9530284.1"/>
    <property type="molecule type" value="Genomic_DNA"/>
</dbReference>
<dbReference type="GO" id="GO:0030332">
    <property type="term" value="F:cyclin binding"/>
    <property type="evidence" value="ECO:0007669"/>
    <property type="project" value="TreeGrafter"/>
</dbReference>
<organism evidence="2 3">
    <name type="scientific">Crepidotus variabilis</name>
    <dbReference type="NCBI Taxonomy" id="179855"/>
    <lineage>
        <taxon>Eukaryota</taxon>
        <taxon>Fungi</taxon>
        <taxon>Dikarya</taxon>
        <taxon>Basidiomycota</taxon>
        <taxon>Agaricomycotina</taxon>
        <taxon>Agaricomycetes</taxon>
        <taxon>Agaricomycetidae</taxon>
        <taxon>Agaricales</taxon>
        <taxon>Agaricineae</taxon>
        <taxon>Crepidotaceae</taxon>
        <taxon>Crepidotus</taxon>
    </lineage>
</organism>
<accession>A0A9P6JRZ3</accession>
<dbReference type="GO" id="GO:0031624">
    <property type="term" value="F:ubiquitin conjugating enzyme binding"/>
    <property type="evidence" value="ECO:0007669"/>
    <property type="project" value="TreeGrafter"/>
</dbReference>
<comment type="caution">
    <text evidence="2">The sequence shown here is derived from an EMBL/GenBank/DDBJ whole genome shotgun (WGS) entry which is preliminary data.</text>
</comment>
<dbReference type="GO" id="GO:0006513">
    <property type="term" value="P:protein monoubiquitination"/>
    <property type="evidence" value="ECO:0007669"/>
    <property type="project" value="TreeGrafter"/>
</dbReference>
<feature type="compositionally biased region" description="Polar residues" evidence="1">
    <location>
        <begin position="855"/>
        <end position="868"/>
    </location>
</feature>
<dbReference type="GO" id="GO:0000209">
    <property type="term" value="P:protein polyubiquitination"/>
    <property type="evidence" value="ECO:0007669"/>
    <property type="project" value="TreeGrafter"/>
</dbReference>
<feature type="region of interest" description="Disordered" evidence="1">
    <location>
        <begin position="890"/>
        <end position="910"/>
    </location>
</feature>
<sequence>MATLEKPKLEYVSSQLPDAHVPTPFPVEQLVQLSSEVESSEVTIDEDEVTQVDNPFEDSAETEAKLNGTHSSSVTLQEVMPSIVHVQSSCLMTLSNLLFPSFALSSHLHQSAGPSSSTVALQTLVAHLQTHPAFQGQMIQSVIPNGDLSKVAETELLRELKLRVEGISSAESMPQADLTLATALVNLLTNLNRLSEIYALGRISPSASAIPTPGSTDTAPKDVPPEIDVFSTLTKQLSDFQLERRFSSMSIPEASGSNSIGDPSRTPIIAVEESLLWTSIEGDLENVVKMCKERVVEAHPTQYPHLGLHQLPPEYNLEDYDDLHEIETLPDYDHTGRASFSYDEKDTKSVKGGKSTANASIMTTSTNGVSDEKMRMDLETVALAIDRLYAVAPQLHNQRVELKKDKVREMARASSSAYASGSRTTGGISKASKMLGEGMSDHEKQKDAKDFEKMMEMIGRASERSLKDQSVILDGERGMQKRLEKAKQKDDAKRDAFAEHLIRHSSAGRIHNQDVVLSHLRVKSTDRERDPEAMLSLPEFMREPLPSSQKHRLQVLDLQEDEDGDRSYEMSEDREDELELEREMDAEGEVMLTLPEFVKEPIPPSLKNYAKRRSAASGSSSARLDSEYDNGSEEGIGAPLSRTSSSGKDKEKEKFKKGKKKKSRSGSEEKGDKDRKRSRSLSAPPLRLSWLRSSPSSSGLAAAAAAAVGSTRHGRNDSNTEGKEKDKKGKMKNTAFDIAYVAEHHENLHHILTFFTINSNATPSGKKGSGASTPKSKLADLPGPVEVEVLPPLSSFISNPSSGFFSLSSPSPSTGEHFVIKSGPLVSLPLMLPAHTSPGKHTARQLGGHYEVKLNTSAPLSNGSDTRPSSSSSSSSGEIIGLGNRTFNQISSQRSSPSHAHPQQPEAGSSPLLDATQLLALKPTSFICASCSLPLIFSSKVDVYRDLPSEHWEELVEAWMCHADQKLSDQVKKFTGKGSVGGSNSAKAPSERRGFWPEKGQALVGGSYVLFEESAMNRGNLFIGSEIKHDEAWRLTRCICGALIGRCQQGDMESESTSVYRVLKYAIRPVSPGIEPLKIPLSAFVVEDMMEFVHAHATYRFVIRDEEEERPRILVGDNNSQGNFLTRFCSKVWLFKPRIRLAYTSPRHHTIPKSANIIAAKVLYKLLSPEEQQADLKGILNTYPGFPQAEHLSYPMSVCRHIAALLNDSNSAYPEALRQMTGLKVGWLQRT</sequence>
<feature type="compositionally biased region" description="Low complexity" evidence="1">
    <location>
        <begin position="413"/>
        <end position="427"/>
    </location>
</feature>
<dbReference type="PANTHER" id="PTHR31531">
    <property type="entry name" value="E3 UBIQUITIN-PROTEIN LIGASE E3D FAMILY MEMBER"/>
    <property type="match status" value="1"/>
</dbReference>
<evidence type="ECO:0000256" key="1">
    <source>
        <dbReference type="SAM" id="MobiDB-lite"/>
    </source>
</evidence>
<protein>
    <submittedName>
        <fullName evidence="2">HECT-like ubiquitin-conjugating enzyme-binding-domain-containing protein</fullName>
    </submittedName>
</protein>
<dbReference type="Pfam" id="PF09814">
    <property type="entry name" value="HECT_2"/>
    <property type="match status" value="1"/>
</dbReference>
<feature type="compositionally biased region" description="Basic and acidic residues" evidence="1">
    <location>
        <begin position="714"/>
        <end position="727"/>
    </location>
</feature>
<dbReference type="GO" id="GO:0061630">
    <property type="term" value="F:ubiquitin protein ligase activity"/>
    <property type="evidence" value="ECO:0007669"/>
    <property type="project" value="TreeGrafter"/>
</dbReference>
<feature type="compositionally biased region" description="Basic residues" evidence="1">
    <location>
        <begin position="655"/>
        <end position="664"/>
    </location>
</feature>
<dbReference type="PANTHER" id="PTHR31531:SF2">
    <property type="entry name" value="E3 UBIQUITIN-PROTEIN LIGASE E3D"/>
    <property type="match status" value="1"/>
</dbReference>
<dbReference type="GO" id="GO:0005634">
    <property type="term" value="C:nucleus"/>
    <property type="evidence" value="ECO:0007669"/>
    <property type="project" value="TreeGrafter"/>
</dbReference>
<feature type="region of interest" description="Disordered" evidence="1">
    <location>
        <begin position="855"/>
        <end position="878"/>
    </location>
</feature>
<dbReference type="GO" id="GO:0043161">
    <property type="term" value="P:proteasome-mediated ubiquitin-dependent protein catabolic process"/>
    <property type="evidence" value="ECO:0007669"/>
    <property type="project" value="TreeGrafter"/>
</dbReference>
<reference evidence="2" key="1">
    <citation type="submission" date="2020-11" db="EMBL/GenBank/DDBJ databases">
        <authorList>
            <consortium name="DOE Joint Genome Institute"/>
            <person name="Ahrendt S."/>
            <person name="Riley R."/>
            <person name="Andreopoulos W."/>
            <person name="Labutti K."/>
            <person name="Pangilinan J."/>
            <person name="Ruiz-Duenas F.J."/>
            <person name="Barrasa J.M."/>
            <person name="Sanchez-Garcia M."/>
            <person name="Camarero S."/>
            <person name="Miyauchi S."/>
            <person name="Serrano A."/>
            <person name="Linde D."/>
            <person name="Babiker R."/>
            <person name="Drula E."/>
            <person name="Ayuso-Fernandez I."/>
            <person name="Pacheco R."/>
            <person name="Padilla G."/>
            <person name="Ferreira P."/>
            <person name="Barriuso J."/>
            <person name="Kellner H."/>
            <person name="Castanera R."/>
            <person name="Alfaro M."/>
            <person name="Ramirez L."/>
            <person name="Pisabarro A.G."/>
            <person name="Kuo A."/>
            <person name="Tritt A."/>
            <person name="Lipzen A."/>
            <person name="He G."/>
            <person name="Yan M."/>
            <person name="Ng V."/>
            <person name="Cullen D."/>
            <person name="Martin F."/>
            <person name="Rosso M.-N."/>
            <person name="Henrissat B."/>
            <person name="Hibbett D."/>
            <person name="Martinez A.T."/>
            <person name="Grigoriev I.V."/>
        </authorList>
    </citation>
    <scope>NUCLEOTIDE SEQUENCE</scope>
    <source>
        <strain evidence="2">CBS 506.95</strain>
    </source>
</reference>
<proteinExistence type="predicted"/>
<dbReference type="GO" id="GO:0000151">
    <property type="term" value="C:ubiquitin ligase complex"/>
    <property type="evidence" value="ECO:0007669"/>
    <property type="project" value="TreeGrafter"/>
</dbReference>
<feature type="compositionally biased region" description="Acidic residues" evidence="1">
    <location>
        <begin position="572"/>
        <end position="582"/>
    </location>
</feature>
<keyword evidence="3" id="KW-1185">Reference proteome</keyword>
<evidence type="ECO:0000313" key="2">
    <source>
        <dbReference type="EMBL" id="KAF9530284.1"/>
    </source>
</evidence>
<dbReference type="AlphaFoldDB" id="A0A9P6JRZ3"/>
<evidence type="ECO:0000313" key="3">
    <source>
        <dbReference type="Proteomes" id="UP000807306"/>
    </source>
</evidence>
<dbReference type="GO" id="GO:0005829">
    <property type="term" value="C:cytosol"/>
    <property type="evidence" value="ECO:0007669"/>
    <property type="project" value="TreeGrafter"/>
</dbReference>
<feature type="region of interest" description="Disordered" evidence="1">
    <location>
        <begin position="609"/>
        <end position="730"/>
    </location>
</feature>
<dbReference type="InterPro" id="IPR019193">
    <property type="entry name" value="UBQ-conj_enz_E2-bd_prot"/>
</dbReference>
<name>A0A9P6JRZ3_9AGAR</name>
<dbReference type="Proteomes" id="UP000807306">
    <property type="component" value="Unassembled WGS sequence"/>
</dbReference>
<feature type="region of interest" description="Disordered" evidence="1">
    <location>
        <begin position="541"/>
        <end position="582"/>
    </location>
</feature>
<feature type="compositionally biased region" description="Low complexity" evidence="1">
    <location>
        <begin position="680"/>
        <end position="707"/>
    </location>
</feature>
<feature type="region of interest" description="Disordered" evidence="1">
    <location>
        <begin position="413"/>
        <end position="445"/>
    </location>
</feature>
<dbReference type="OrthoDB" id="66510at2759"/>
<feature type="compositionally biased region" description="Basic and acidic residues" evidence="1">
    <location>
        <begin position="665"/>
        <end position="675"/>
    </location>
</feature>
<gene>
    <name evidence="2" type="ORF">CPB83DRAFT_192314</name>
</gene>